<evidence type="ECO:0000256" key="6">
    <source>
        <dbReference type="PIRSR" id="PIRSR001109-2"/>
    </source>
</evidence>
<keyword evidence="2 4" id="KW-0554">One-carbon metabolism</keyword>
<proteinExistence type="inferred from homology"/>
<dbReference type="Pfam" id="PF05221">
    <property type="entry name" value="AdoHcyase"/>
    <property type="match status" value="2"/>
</dbReference>
<dbReference type="GO" id="GO:0006730">
    <property type="term" value="P:one-carbon metabolic process"/>
    <property type="evidence" value="ECO:0007669"/>
    <property type="project" value="UniProtKB-UniRule"/>
</dbReference>
<dbReference type="InterPro" id="IPR042172">
    <property type="entry name" value="Adenosylhomocyst_ase-like_sf"/>
</dbReference>
<feature type="binding site" evidence="4 6">
    <location>
        <begin position="293"/>
        <end position="295"/>
    </location>
    <ligand>
        <name>NAD(+)</name>
        <dbReference type="ChEBI" id="CHEBI:57540"/>
    </ligand>
</feature>
<comment type="caution">
    <text evidence="10">The sequence shown here is derived from an EMBL/GenBank/DDBJ whole genome shotgun (WGS) entry which is preliminary data.</text>
</comment>
<feature type="binding site" evidence="4">
    <location>
        <begin position="214"/>
        <end position="219"/>
    </location>
    <ligand>
        <name>NAD(+)</name>
        <dbReference type="ChEBI" id="CHEBI:57540"/>
    </ligand>
</feature>
<dbReference type="GO" id="GO:0071269">
    <property type="term" value="P:L-homocysteine biosynthetic process"/>
    <property type="evidence" value="ECO:0007669"/>
    <property type="project" value="UniProtKB-UniRule"/>
</dbReference>
<feature type="domain" description="S-adenosyl-L-homocysteine hydrolase NAD binding" evidence="9">
    <location>
        <begin position="185"/>
        <end position="356"/>
    </location>
</feature>
<comment type="pathway">
    <text evidence="4 7">Amino-acid biosynthesis; L-homocysteine biosynthesis; L-homocysteine from S-adenosyl-L-homocysteine: step 1/1.</text>
</comment>
<evidence type="ECO:0000259" key="9">
    <source>
        <dbReference type="SMART" id="SM00997"/>
    </source>
</evidence>
<dbReference type="GO" id="GO:0004013">
    <property type="term" value="F:adenosylhomocysteinase activity"/>
    <property type="evidence" value="ECO:0007669"/>
    <property type="project" value="UniProtKB-UniRule"/>
</dbReference>
<dbReference type="NCBIfam" id="TIGR00936">
    <property type="entry name" value="ahcY"/>
    <property type="match status" value="1"/>
</dbReference>
<dbReference type="NCBIfam" id="NF004005">
    <property type="entry name" value="PRK05476.2-3"/>
    <property type="match status" value="1"/>
</dbReference>
<name>A0A2M6YV78_9BACT</name>
<dbReference type="HAMAP" id="MF_00563">
    <property type="entry name" value="AdoHcyase"/>
    <property type="match status" value="1"/>
</dbReference>
<dbReference type="CDD" id="cd00401">
    <property type="entry name" value="SAHH"/>
    <property type="match status" value="1"/>
</dbReference>
<keyword evidence="4" id="KW-0963">Cytoplasm</keyword>
<evidence type="ECO:0000256" key="3">
    <source>
        <dbReference type="ARBA" id="ARBA00023027"/>
    </source>
</evidence>
<comment type="catalytic activity">
    <reaction evidence="4 7">
        <text>S-adenosyl-L-homocysteine + H2O = L-homocysteine + adenosine</text>
        <dbReference type="Rhea" id="RHEA:21708"/>
        <dbReference type="ChEBI" id="CHEBI:15377"/>
        <dbReference type="ChEBI" id="CHEBI:16335"/>
        <dbReference type="ChEBI" id="CHEBI:57856"/>
        <dbReference type="ChEBI" id="CHEBI:58199"/>
        <dbReference type="EC" id="3.13.2.1"/>
    </reaction>
</comment>
<dbReference type="SMART" id="SM00997">
    <property type="entry name" value="AdoHcyase_NAD"/>
    <property type="match status" value="1"/>
</dbReference>
<evidence type="ECO:0000256" key="8">
    <source>
        <dbReference type="RuleBase" id="RU004166"/>
    </source>
</evidence>
<feature type="binding site" evidence="4">
    <location>
        <position position="185"/>
    </location>
    <ligand>
        <name>NAD(+)</name>
        <dbReference type="ChEBI" id="CHEBI:57540"/>
    </ligand>
</feature>
<evidence type="ECO:0000313" key="11">
    <source>
        <dbReference type="Proteomes" id="UP000230184"/>
    </source>
</evidence>
<feature type="binding site" evidence="4 5">
    <location>
        <position position="53"/>
    </location>
    <ligand>
        <name>substrate</name>
    </ligand>
</feature>
<dbReference type="UniPathway" id="UPA00314">
    <property type="reaction ID" value="UER00076"/>
</dbReference>
<evidence type="ECO:0000256" key="7">
    <source>
        <dbReference type="RuleBase" id="RU000548"/>
    </source>
</evidence>
<dbReference type="GO" id="GO:0033353">
    <property type="term" value="P:S-adenosylmethionine cycle"/>
    <property type="evidence" value="ECO:0007669"/>
    <property type="project" value="TreeGrafter"/>
</dbReference>
<dbReference type="PIRSF" id="PIRSF001109">
    <property type="entry name" value="Ad_hcy_hydrolase"/>
    <property type="match status" value="1"/>
</dbReference>
<dbReference type="InterPro" id="IPR000043">
    <property type="entry name" value="Adenosylhomocysteinase-like"/>
</dbReference>
<dbReference type="InterPro" id="IPR036291">
    <property type="entry name" value="NAD(P)-bd_dom_sf"/>
</dbReference>
<comment type="similarity">
    <text evidence="1 4 8">Belongs to the adenosylhomocysteinase family.</text>
</comment>
<comment type="caution">
    <text evidence="4">Lacks conserved residue(s) required for the propagation of feature annotation.</text>
</comment>
<evidence type="ECO:0000256" key="1">
    <source>
        <dbReference type="ARBA" id="ARBA00007122"/>
    </source>
</evidence>
<comment type="function">
    <text evidence="4">May play a key role in the regulation of the intracellular concentration of adenosylhomocysteine.</text>
</comment>
<dbReference type="Pfam" id="PF00670">
    <property type="entry name" value="AdoHcyase_NAD"/>
    <property type="match status" value="1"/>
</dbReference>
<feature type="binding site" evidence="4 5">
    <location>
        <position position="184"/>
    </location>
    <ligand>
        <name>substrate</name>
    </ligand>
</feature>
<keyword evidence="3 4" id="KW-0520">NAD</keyword>
<evidence type="ECO:0000256" key="2">
    <source>
        <dbReference type="ARBA" id="ARBA00022563"/>
    </source>
</evidence>
<reference evidence="11" key="1">
    <citation type="submission" date="2017-09" db="EMBL/GenBank/DDBJ databases">
        <title>Depth-based differentiation of microbial function through sediment-hosted aquifers and enrichment of novel symbionts in the deep terrestrial subsurface.</title>
        <authorList>
            <person name="Probst A.J."/>
            <person name="Ladd B."/>
            <person name="Jarett J.K."/>
            <person name="Geller-Mcgrath D.E."/>
            <person name="Sieber C.M.K."/>
            <person name="Emerson J.B."/>
            <person name="Anantharaman K."/>
            <person name="Thomas B.C."/>
            <person name="Malmstrom R."/>
            <person name="Stieglmeier M."/>
            <person name="Klingl A."/>
            <person name="Woyke T."/>
            <person name="Ryan C.M."/>
            <person name="Banfield J.F."/>
        </authorList>
    </citation>
    <scope>NUCLEOTIDE SEQUENCE [LARGE SCALE GENOMIC DNA]</scope>
</reference>
<dbReference type="PANTHER" id="PTHR23420:SF0">
    <property type="entry name" value="ADENOSYLHOMOCYSTEINASE"/>
    <property type="match status" value="1"/>
</dbReference>
<dbReference type="PANTHER" id="PTHR23420">
    <property type="entry name" value="ADENOSYLHOMOCYSTEINASE"/>
    <property type="match status" value="1"/>
</dbReference>
<dbReference type="Gene3D" id="3.40.50.720">
    <property type="entry name" value="NAD(P)-binding Rossmann-like Domain"/>
    <property type="match status" value="1"/>
</dbReference>
<feature type="binding site" evidence="4 5">
    <location>
        <position position="180"/>
    </location>
    <ligand>
        <name>substrate</name>
    </ligand>
</feature>
<dbReference type="PROSITE" id="PS00739">
    <property type="entry name" value="ADOHCYASE_2"/>
    <property type="match status" value="1"/>
</dbReference>
<feature type="binding site" evidence="4 6">
    <location>
        <position position="350"/>
    </location>
    <ligand>
        <name>NAD(+)</name>
        <dbReference type="ChEBI" id="CHEBI:57540"/>
    </ligand>
</feature>
<dbReference type="SMART" id="SM00996">
    <property type="entry name" value="AdoHcyase"/>
    <property type="match status" value="1"/>
</dbReference>
<dbReference type="InterPro" id="IPR020082">
    <property type="entry name" value="S-Ado-L-homoCys_hydrolase_CS"/>
</dbReference>
<feature type="binding site" evidence="4 5">
    <location>
        <position position="150"/>
    </location>
    <ligand>
        <name>substrate</name>
    </ligand>
</feature>
<dbReference type="GO" id="GO:0005829">
    <property type="term" value="C:cytosol"/>
    <property type="evidence" value="ECO:0007669"/>
    <property type="project" value="TreeGrafter"/>
</dbReference>
<organism evidence="10 11">
    <name type="scientific">Candidatus Roizmanbacteria bacterium CG07_land_8_20_14_0_80_34_15</name>
    <dbReference type="NCBI Taxonomy" id="1974849"/>
    <lineage>
        <taxon>Bacteria</taxon>
        <taxon>Candidatus Roizmaniibacteriota</taxon>
    </lineage>
</organism>
<evidence type="ECO:0000256" key="5">
    <source>
        <dbReference type="PIRSR" id="PIRSR001109-1"/>
    </source>
</evidence>
<dbReference type="Proteomes" id="UP000230184">
    <property type="component" value="Unassembled WGS sequence"/>
</dbReference>
<dbReference type="Gene3D" id="3.40.50.1480">
    <property type="entry name" value="Adenosylhomocysteinase-like"/>
    <property type="match status" value="1"/>
</dbReference>
<sequence length="428" mass="46718">MKSDIKDIKLAPLGNQLINWAYLQMPVLDLIRKRFKKEQTLKGVTIACCLHVTSETANLMITLKEGGAKVFLCASNPLSTNDAVAASLVKDYAIPTFAIKGEDNKTYYSHLNAVLDEKPNLTMDDGADLVGLLHSKRIDLLSGVVGSSEETTTGVIRLRAMEKDKALKIPVLAVNDNLTKHLFDNRYGTGQSSIDGIIRATNILLAGKKFVVCGYGWCGRGVAMRARGMGANVIVTEVDPVKALEALMDGFLVMTLKEAIKQADVVLSATGDKYVVDEEHLKVAKDGVILANAGHFDVEINKVALKKLSKKITRVRPMVEEYQIPLGVKGYGLGGKTKKIYLLAEGRLVNLAAAEGHPALVMDMSFAGQAMGAEFIWKNKGKLKNKVYSLPAELDAEIARLKLNSEGVKIDKLTKEQKKYLNSWQEGT</sequence>
<dbReference type="AlphaFoldDB" id="A0A2M6YV78"/>
<dbReference type="SUPFAM" id="SSF52283">
    <property type="entry name" value="Formate/glycerate dehydrogenase catalytic domain-like"/>
    <property type="match status" value="1"/>
</dbReference>
<gene>
    <name evidence="4" type="primary">ahcY</name>
    <name evidence="10" type="ORF">COT02_01060</name>
</gene>
<comment type="cofactor">
    <cofactor evidence="4 6 7">
        <name>NAD(+)</name>
        <dbReference type="ChEBI" id="CHEBI:57540"/>
    </cofactor>
    <text evidence="4 6 7">Binds 1 NAD(+) per subunit.</text>
</comment>
<comment type="subcellular location">
    <subcellularLocation>
        <location evidence="4">Cytoplasm</location>
    </subcellularLocation>
</comment>
<dbReference type="EC" id="3.13.2.1" evidence="4"/>
<feature type="binding site" evidence="6">
    <location>
        <position position="357"/>
    </location>
    <ligand>
        <name>NAD(+)</name>
        <dbReference type="ChEBI" id="CHEBI:57540"/>
    </ligand>
</feature>
<evidence type="ECO:0000256" key="4">
    <source>
        <dbReference type="HAMAP-Rule" id="MF_00563"/>
    </source>
</evidence>
<evidence type="ECO:0000313" key="10">
    <source>
        <dbReference type="EMBL" id="PIU37401.1"/>
    </source>
</evidence>
<feature type="binding site" evidence="4 5">
    <location>
        <position position="125"/>
    </location>
    <ligand>
        <name>substrate</name>
    </ligand>
</feature>
<dbReference type="EMBL" id="PEWY01000027">
    <property type="protein sequence ID" value="PIU37401.1"/>
    <property type="molecule type" value="Genomic_DNA"/>
</dbReference>
<dbReference type="InterPro" id="IPR015878">
    <property type="entry name" value="Ado_hCys_hydrolase_NAD-bd"/>
</dbReference>
<protein>
    <recommendedName>
        <fullName evidence="4">Adenosylhomocysteinase</fullName>
        <ecNumber evidence="4">3.13.2.1</ecNumber>
    </recommendedName>
    <alternativeName>
        <fullName evidence="4">S-adenosyl-L-homocysteine hydrolase</fullName>
        <shortName evidence="4">AdoHcyase</shortName>
    </alternativeName>
</protein>
<accession>A0A2M6YV78</accession>
<feature type="binding site" evidence="4 6">
    <location>
        <begin position="151"/>
        <end position="153"/>
    </location>
    <ligand>
        <name>NAD(+)</name>
        <dbReference type="ChEBI" id="CHEBI:57540"/>
    </ligand>
</feature>
<keyword evidence="4 7" id="KW-0378">Hydrolase</keyword>
<feature type="binding site" evidence="6">
    <location>
        <begin position="216"/>
        <end position="221"/>
    </location>
    <ligand>
        <name>NAD(+)</name>
        <dbReference type="ChEBI" id="CHEBI:57540"/>
    </ligand>
</feature>
<dbReference type="SUPFAM" id="SSF51735">
    <property type="entry name" value="NAD(P)-binding Rossmann-fold domains"/>
    <property type="match status" value="1"/>
</dbReference>
<feature type="binding site" evidence="4 6">
    <location>
        <position position="237"/>
    </location>
    <ligand>
        <name>NAD(+)</name>
        <dbReference type="ChEBI" id="CHEBI:57540"/>
    </ligand>
</feature>